<dbReference type="InterPro" id="IPR038071">
    <property type="entry name" value="UROD/MetE-like_sf"/>
</dbReference>
<reference evidence="2 3" key="1">
    <citation type="submission" date="2017-06" db="EMBL/GenBank/DDBJ databases">
        <authorList>
            <person name="Kim H.J."/>
            <person name="Triplett B.A."/>
        </authorList>
    </citation>
    <scope>NUCLEOTIDE SEQUENCE [LARGE SCALE GENOMIC DNA]</scope>
    <source>
        <strain evidence="2 3">DSM 22179</strain>
    </source>
</reference>
<dbReference type="GO" id="GO:0032259">
    <property type="term" value="P:methylation"/>
    <property type="evidence" value="ECO:0007669"/>
    <property type="project" value="UniProtKB-KW"/>
</dbReference>
<dbReference type="EMBL" id="FYEZ01000003">
    <property type="protein sequence ID" value="SNC73410.1"/>
    <property type="molecule type" value="Genomic_DNA"/>
</dbReference>
<organism evidence="2 3">
    <name type="scientific">Kytococcus aerolatus</name>
    <dbReference type="NCBI Taxonomy" id="592308"/>
    <lineage>
        <taxon>Bacteria</taxon>
        <taxon>Bacillati</taxon>
        <taxon>Actinomycetota</taxon>
        <taxon>Actinomycetes</taxon>
        <taxon>Micrococcales</taxon>
        <taxon>Kytococcaceae</taxon>
        <taxon>Kytococcus</taxon>
    </lineage>
</organism>
<evidence type="ECO:0000313" key="2">
    <source>
        <dbReference type="EMBL" id="SNC73410.1"/>
    </source>
</evidence>
<dbReference type="InterPro" id="IPR002629">
    <property type="entry name" value="Met_Synth_C/arc"/>
</dbReference>
<dbReference type="Proteomes" id="UP000198122">
    <property type="component" value="Unassembled WGS sequence"/>
</dbReference>
<dbReference type="GO" id="GO:0008270">
    <property type="term" value="F:zinc ion binding"/>
    <property type="evidence" value="ECO:0007669"/>
    <property type="project" value="InterPro"/>
</dbReference>
<protein>
    <submittedName>
        <fullName evidence="2">5-methyltetrahydropteroyltriglutamate--homocysteine methyltransferase</fullName>
    </submittedName>
</protein>
<keyword evidence="3" id="KW-1185">Reference proteome</keyword>
<dbReference type="GO" id="GO:0003871">
    <property type="term" value="F:5-methyltetrahydropteroyltriglutamate-homocysteine S-methyltransferase activity"/>
    <property type="evidence" value="ECO:0007669"/>
    <property type="project" value="InterPro"/>
</dbReference>
<dbReference type="CDD" id="cd03311">
    <property type="entry name" value="CIMS_C_terminal_like"/>
    <property type="match status" value="1"/>
</dbReference>
<evidence type="ECO:0000259" key="1">
    <source>
        <dbReference type="Pfam" id="PF01717"/>
    </source>
</evidence>
<keyword evidence="2" id="KW-0808">Transferase</keyword>
<feature type="domain" description="Cobalamin-independent methionine synthase MetE C-terminal/archaeal" evidence="1">
    <location>
        <begin position="6"/>
        <end position="63"/>
    </location>
</feature>
<dbReference type="PANTHER" id="PTHR43844">
    <property type="entry name" value="METHIONINE SYNTHASE"/>
    <property type="match status" value="1"/>
</dbReference>
<name>A0A212U5I9_9MICO</name>
<dbReference type="SUPFAM" id="SSF51726">
    <property type="entry name" value="UROD/MetE-like"/>
    <property type="match status" value="1"/>
</dbReference>
<proteinExistence type="predicted"/>
<dbReference type="PANTHER" id="PTHR43844:SF1">
    <property type="entry name" value="METHIONINE SYNTHASE"/>
    <property type="match status" value="1"/>
</dbReference>
<dbReference type="Gene3D" id="3.20.20.210">
    <property type="match status" value="1"/>
</dbReference>
<dbReference type="OrthoDB" id="244285at2"/>
<sequence>MTPVLTSHAGSLPRPDSLREANARRAAGEIDAAAFDEQLGTAVQQVVARQRDLGLDVVNDGEYGHAMTASQDFGAWWTYSLDRTSGLELVEPTQSPEELEAQEERLGNTPADPADGVRLTTFGRRRDWLRFRDVYGDPTSGTGIDARRPLPLPTATGAIGYAGQDAVARDTRALTAALAATGGGRGYLCALSPGSAARIGNAHYTSETEWLHAWAGVLRQEYSAILDAGLELQIDDPSLAESWDQVNPEPSVADYQRFVARRIEALNLALEGLDTSRVRLHLCWGSWHGPHTTDVPLADILGEVLQANVGGLSLEAGNVRHEHEWTVWRDVEVPAGLTLLPGVVSHATNVVEHPDLVAQRIGRFAEAVGSDRVIASSDCGFGGRVHPDIAWAKLESLVAGAQRA</sequence>
<dbReference type="Pfam" id="PF01717">
    <property type="entry name" value="Meth_synt_2"/>
    <property type="match status" value="2"/>
</dbReference>
<accession>A0A212U5I9</accession>
<keyword evidence="2" id="KW-0489">Methyltransferase</keyword>
<gene>
    <name evidence="2" type="ORF">SAMN05445756_1951</name>
</gene>
<dbReference type="GO" id="GO:0009086">
    <property type="term" value="P:methionine biosynthetic process"/>
    <property type="evidence" value="ECO:0007669"/>
    <property type="project" value="InterPro"/>
</dbReference>
<feature type="domain" description="Cobalamin-independent methionine synthase MetE C-terminal/archaeal" evidence="1">
    <location>
        <begin position="209"/>
        <end position="401"/>
    </location>
</feature>
<dbReference type="AlphaFoldDB" id="A0A212U5I9"/>
<evidence type="ECO:0000313" key="3">
    <source>
        <dbReference type="Proteomes" id="UP000198122"/>
    </source>
</evidence>
<dbReference type="RefSeq" id="WP_088818941.1">
    <property type="nucleotide sequence ID" value="NZ_FYEZ01000003.1"/>
</dbReference>